<comment type="caution">
    <text evidence="16">The sequence shown here is derived from an EMBL/GenBank/DDBJ whole genome shotgun (WGS) entry which is preliminary data.</text>
</comment>
<dbReference type="FunFam" id="3.80.10.10:FF:001347">
    <property type="entry name" value="LRR receptor-like serine/threonine-protein kinase GSO2"/>
    <property type="match status" value="1"/>
</dbReference>
<dbReference type="InterPro" id="IPR003591">
    <property type="entry name" value="Leu-rich_rpt_typical-subtyp"/>
</dbReference>
<proteinExistence type="inferred from homology"/>
<feature type="domain" description="Leucine-rich repeat-containing N-terminal plant-type" evidence="14">
    <location>
        <begin position="35"/>
        <end position="72"/>
    </location>
</feature>
<dbReference type="InterPro" id="IPR001611">
    <property type="entry name" value="Leu-rich_rpt"/>
</dbReference>
<evidence type="ECO:0000256" key="3">
    <source>
        <dbReference type="ARBA" id="ARBA00022475"/>
    </source>
</evidence>
<dbReference type="Pfam" id="PF08263">
    <property type="entry name" value="LRRNT_2"/>
    <property type="match status" value="1"/>
</dbReference>
<gene>
    <name evidence="16" type="ORF">ILEXP_LOCUS20522</name>
</gene>
<dbReference type="Pfam" id="PF00560">
    <property type="entry name" value="LRR_1"/>
    <property type="match status" value="7"/>
</dbReference>
<dbReference type="GO" id="GO:0005886">
    <property type="term" value="C:plasma membrane"/>
    <property type="evidence" value="ECO:0007669"/>
    <property type="project" value="UniProtKB-SubCell"/>
</dbReference>
<dbReference type="GO" id="GO:0006952">
    <property type="term" value="P:defense response"/>
    <property type="evidence" value="ECO:0007669"/>
    <property type="project" value="UniProtKB-ARBA"/>
</dbReference>
<dbReference type="GO" id="GO:0051707">
    <property type="term" value="P:response to other organism"/>
    <property type="evidence" value="ECO:0007669"/>
    <property type="project" value="UniProtKB-ARBA"/>
</dbReference>
<dbReference type="Pfam" id="PF23598">
    <property type="entry name" value="LRR_14"/>
    <property type="match status" value="1"/>
</dbReference>
<evidence type="ECO:0000256" key="5">
    <source>
        <dbReference type="ARBA" id="ARBA00022692"/>
    </source>
</evidence>
<dbReference type="FunFam" id="3.80.10.10:FF:000095">
    <property type="entry name" value="LRR receptor-like serine/threonine-protein kinase GSO1"/>
    <property type="match status" value="1"/>
</dbReference>
<dbReference type="EMBL" id="CAUOFW020002258">
    <property type="protein sequence ID" value="CAK9152303.1"/>
    <property type="molecule type" value="Genomic_DNA"/>
</dbReference>
<feature type="signal peptide" evidence="13">
    <location>
        <begin position="1"/>
        <end position="20"/>
    </location>
</feature>
<evidence type="ECO:0000256" key="11">
    <source>
        <dbReference type="ARBA" id="ARBA00023180"/>
    </source>
</evidence>
<evidence type="ECO:0000259" key="14">
    <source>
        <dbReference type="Pfam" id="PF08263"/>
    </source>
</evidence>
<evidence type="ECO:0000256" key="4">
    <source>
        <dbReference type="ARBA" id="ARBA00022614"/>
    </source>
</evidence>
<dbReference type="FunFam" id="3.80.10.10:FF:000041">
    <property type="entry name" value="LRR receptor-like serine/threonine-protein kinase ERECTA"/>
    <property type="match status" value="1"/>
</dbReference>
<dbReference type="PANTHER" id="PTHR48063">
    <property type="entry name" value="LRR RECEPTOR-LIKE KINASE"/>
    <property type="match status" value="1"/>
</dbReference>
<feature type="domain" description="Disease resistance R13L4/SHOC-2-like LRR" evidence="15">
    <location>
        <begin position="111"/>
        <end position="299"/>
    </location>
</feature>
<evidence type="ECO:0000313" key="17">
    <source>
        <dbReference type="Proteomes" id="UP001642360"/>
    </source>
</evidence>
<dbReference type="Gene3D" id="3.80.10.10">
    <property type="entry name" value="Ribonuclease Inhibitor"/>
    <property type="match status" value="5"/>
</dbReference>
<evidence type="ECO:0000256" key="1">
    <source>
        <dbReference type="ARBA" id="ARBA00004251"/>
    </source>
</evidence>
<evidence type="ECO:0000259" key="15">
    <source>
        <dbReference type="Pfam" id="PF23598"/>
    </source>
</evidence>
<evidence type="ECO:0000256" key="8">
    <source>
        <dbReference type="ARBA" id="ARBA00022989"/>
    </source>
</evidence>
<reference evidence="16 17" key="1">
    <citation type="submission" date="2024-02" db="EMBL/GenBank/DDBJ databases">
        <authorList>
            <person name="Vignale AGUSTIN F."/>
            <person name="Sosa J E."/>
            <person name="Modenutti C."/>
        </authorList>
    </citation>
    <scope>NUCLEOTIDE SEQUENCE [LARGE SCALE GENOMIC DNA]</scope>
</reference>
<organism evidence="16 17">
    <name type="scientific">Ilex paraguariensis</name>
    <name type="common">yerba mate</name>
    <dbReference type="NCBI Taxonomy" id="185542"/>
    <lineage>
        <taxon>Eukaryota</taxon>
        <taxon>Viridiplantae</taxon>
        <taxon>Streptophyta</taxon>
        <taxon>Embryophyta</taxon>
        <taxon>Tracheophyta</taxon>
        <taxon>Spermatophyta</taxon>
        <taxon>Magnoliopsida</taxon>
        <taxon>eudicotyledons</taxon>
        <taxon>Gunneridae</taxon>
        <taxon>Pentapetalae</taxon>
        <taxon>asterids</taxon>
        <taxon>campanulids</taxon>
        <taxon>Aquifoliales</taxon>
        <taxon>Aquifoliaceae</taxon>
        <taxon>Ilex</taxon>
    </lineage>
</organism>
<dbReference type="PROSITE" id="PS51450">
    <property type="entry name" value="LRR"/>
    <property type="match status" value="1"/>
</dbReference>
<name>A0ABC8S5S8_9AQUA</name>
<dbReference type="SMART" id="SM00365">
    <property type="entry name" value="LRR_SD22"/>
    <property type="match status" value="6"/>
</dbReference>
<evidence type="ECO:0000256" key="6">
    <source>
        <dbReference type="ARBA" id="ARBA00022729"/>
    </source>
</evidence>
<accession>A0ABC8S5S8</accession>
<keyword evidence="8 12" id="KW-1133">Transmembrane helix</keyword>
<sequence>MGRFPVVSLLVVAVLCSITTEFVCFGDTLLLNCSESDIQALNDFKNGLNDPENRLSSWSGSNCCQWPGIGCDNKTAAVTMIDLRNPYPVASYSNTRYGFWNLSGDIRPSLLKLRSLKYLDLSYNTFQDILVPEFFGSLKNLQYLNLSKAGFSGKIPPSLGNLSSLQYLDLSSEFPPLMVDNIQWMTGLVSLKNLAMDQVDLSLVGSSWLEVLNTLPYLTELRLPGCGLTGSISSLGSVNFTSLSVLDLQFNSFNSEFPDWLVIISSLVYIDLSSSVLRGRIPLGLSELPSLQYLNLALNGNLSASCLQLFRGSWRKIKVIDLASNSIHGKLPASIGNMQFLTNFDLSANSVEGGIPASIGRLCNLINFDLSGNNLTGSLPELLKGTNNCVSTSPLPWLVRLELSGNQLVGRLPEWLGQFENLEELGLDSNLLEGHIPASIGTLQNLTDVGLAGNKLNGTLPESFGQLSKLSYLDLSFNQLSGIISEAHFSNLTNLKFLFLSSNSFIFNVSSSWVPPFRVRNLDIGSCKLGPSFPAWLQSQKELNFLDISNASISDSIPRWFWDIASNLSLVNVSLNQLEGQLPNPLNVVPYADIDFSSNLFEGVIPLPSHVIELLDLSNNRFSGPIPQNIGESMPYLIFLSLSSNQLTGEIPTSIGQMQLLEVVDLSNNRLIGSIPPSIGNFSYIKALDLGFNNLSGVIPSSLGQLNLLQSLHLNDNMFSGEIPSSFKNLSSLETLDLGNNRMSGTIPSWFGDGFTNLRILRLRSNAFLAEIPRELSNLRSLQVLDLAENNLTAKVPTSFGNLKAMSQEQAINKYLLYGFYRGRYYGESLVVNIKGQFQRYTKTLSLVTSIDLSGNHLTGEFPVELTKLFGLVVLNISGNQISGQIPESISNLRQLASLDLSSNKLSGAIPPSMSKLTFLSYLNLSNNQLSGLIPYMGQMTTFTESAFGGNPGLCGAPLLVKCPGEDSNKGETAEDDRDNTFTDKWFYLSLGLGFAAGILVPYLIFVIRKPWRGVYFDFVDKIVYRLSRVSSRRTARNRNLHPQG</sequence>
<dbReference type="Pfam" id="PF13855">
    <property type="entry name" value="LRR_8"/>
    <property type="match status" value="3"/>
</dbReference>
<keyword evidence="5 12" id="KW-0812">Transmembrane</keyword>
<keyword evidence="4" id="KW-0433">Leucine-rich repeat</keyword>
<dbReference type="PRINTS" id="PR00019">
    <property type="entry name" value="LEURICHRPT"/>
</dbReference>
<evidence type="ECO:0000256" key="2">
    <source>
        <dbReference type="ARBA" id="ARBA00009592"/>
    </source>
</evidence>
<evidence type="ECO:0000256" key="10">
    <source>
        <dbReference type="ARBA" id="ARBA00023170"/>
    </source>
</evidence>
<evidence type="ECO:0000256" key="13">
    <source>
        <dbReference type="SAM" id="SignalP"/>
    </source>
</evidence>
<evidence type="ECO:0000313" key="16">
    <source>
        <dbReference type="EMBL" id="CAK9152303.1"/>
    </source>
</evidence>
<dbReference type="AlphaFoldDB" id="A0ABC8S5S8"/>
<keyword evidence="6 13" id="KW-0732">Signal</keyword>
<protein>
    <submittedName>
        <fullName evidence="16">Uncharacterized protein</fullName>
    </submittedName>
</protein>
<keyword evidence="3" id="KW-1003">Cell membrane</keyword>
<comment type="subcellular location">
    <subcellularLocation>
        <location evidence="1">Cell membrane</location>
        <topology evidence="1">Single-pass type I membrane protein</topology>
    </subcellularLocation>
</comment>
<evidence type="ECO:0000256" key="12">
    <source>
        <dbReference type="SAM" id="Phobius"/>
    </source>
</evidence>
<dbReference type="InterPro" id="IPR013210">
    <property type="entry name" value="LRR_N_plant-typ"/>
</dbReference>
<feature type="chain" id="PRO_5044858144" evidence="13">
    <location>
        <begin position="21"/>
        <end position="1045"/>
    </location>
</feature>
<keyword evidence="7" id="KW-0677">Repeat</keyword>
<dbReference type="Proteomes" id="UP001642360">
    <property type="component" value="Unassembled WGS sequence"/>
</dbReference>
<evidence type="ECO:0000256" key="7">
    <source>
        <dbReference type="ARBA" id="ARBA00022737"/>
    </source>
</evidence>
<dbReference type="InterPro" id="IPR032675">
    <property type="entry name" value="LRR_dom_sf"/>
</dbReference>
<dbReference type="FunFam" id="3.80.10.10:FF:000111">
    <property type="entry name" value="LRR receptor-like serine/threonine-protein kinase ERECTA"/>
    <property type="match status" value="1"/>
</dbReference>
<dbReference type="SMART" id="SM00369">
    <property type="entry name" value="LRR_TYP"/>
    <property type="match status" value="15"/>
</dbReference>
<keyword evidence="11" id="KW-0325">Glycoprotein</keyword>
<dbReference type="InterPro" id="IPR046956">
    <property type="entry name" value="RLP23-like"/>
</dbReference>
<dbReference type="InterPro" id="IPR055414">
    <property type="entry name" value="LRR_R13L4/SHOC2-like"/>
</dbReference>
<keyword evidence="9 12" id="KW-0472">Membrane</keyword>
<keyword evidence="17" id="KW-1185">Reference proteome</keyword>
<keyword evidence="10" id="KW-0675">Receptor</keyword>
<comment type="similarity">
    <text evidence="2">Belongs to the RLP family.</text>
</comment>
<dbReference type="SUPFAM" id="SSF52058">
    <property type="entry name" value="L domain-like"/>
    <property type="match status" value="5"/>
</dbReference>
<feature type="transmembrane region" description="Helical" evidence="12">
    <location>
        <begin position="986"/>
        <end position="1008"/>
    </location>
</feature>
<evidence type="ECO:0000256" key="9">
    <source>
        <dbReference type="ARBA" id="ARBA00023136"/>
    </source>
</evidence>
<dbReference type="PANTHER" id="PTHR48063:SF16">
    <property type="entry name" value="LRR RECEPTOR-LIKE SERINE_THREONINE-PROTEIN KINASE GSO1"/>
    <property type="match status" value="1"/>
</dbReference>